<protein>
    <submittedName>
        <fullName evidence="3">SH3 domain-containing protein</fullName>
    </submittedName>
</protein>
<dbReference type="AlphaFoldDB" id="A0AAJ1NB53"/>
<organism evidence="3 4">
    <name type="scientific">Bacillus paranthracis</name>
    <dbReference type="NCBI Taxonomy" id="2026186"/>
    <lineage>
        <taxon>Bacteria</taxon>
        <taxon>Bacillati</taxon>
        <taxon>Bacillota</taxon>
        <taxon>Bacilli</taxon>
        <taxon>Bacillales</taxon>
        <taxon>Bacillaceae</taxon>
        <taxon>Bacillus</taxon>
        <taxon>Bacillus cereus group</taxon>
    </lineage>
</organism>
<dbReference type="EMBL" id="JARPRR010000002">
    <property type="protein sequence ID" value="MDG0951631.1"/>
    <property type="molecule type" value="Genomic_DNA"/>
</dbReference>
<proteinExistence type="predicted"/>
<dbReference type="Proteomes" id="UP001216801">
    <property type="component" value="Unassembled WGS sequence"/>
</dbReference>
<gene>
    <name evidence="3" type="ORF">P6U19_03360</name>
</gene>
<dbReference type="InterPro" id="IPR001452">
    <property type="entry name" value="SH3_domain"/>
</dbReference>
<accession>A0AAJ1NB53</accession>
<reference evidence="3" key="1">
    <citation type="submission" date="2023-03" db="EMBL/GenBank/DDBJ databases">
        <title>Genetic diversity of Bacillus cereus sensu lato isolates from Slovenia.</title>
        <authorList>
            <person name="Abdelli M."/>
        </authorList>
    </citation>
    <scope>NUCLEOTIDE SEQUENCE</scope>
    <source>
        <strain evidence="3">SIBC39</strain>
    </source>
</reference>
<comment type="caution">
    <text evidence="3">The sequence shown here is derived from an EMBL/GenBank/DDBJ whole genome shotgun (WGS) entry which is preliminary data.</text>
</comment>
<dbReference type="RefSeq" id="WP_000875272.1">
    <property type="nucleotide sequence ID" value="NZ_JAMXJY010000001.1"/>
</dbReference>
<evidence type="ECO:0000313" key="4">
    <source>
        <dbReference type="Proteomes" id="UP001216801"/>
    </source>
</evidence>
<name>A0AAJ1NB53_9BACI</name>
<dbReference type="PIRSF" id="PIRSF034961">
    <property type="entry name" value="UCP034961_SH3_2"/>
    <property type="match status" value="1"/>
</dbReference>
<dbReference type="InterPro" id="IPR036028">
    <property type="entry name" value="SH3-like_dom_sf"/>
</dbReference>
<sequence>MKYIVIKSHISNYPDPIRLEEGDVVKMIESYDGPENWGNWMFCHEEKYDRKGWVPEQLIMKNTTDVGIITKQYTAKELNVSIGERLIGLEELNGWVWCEKTGGEDGWVPKGNLQNISNTIWLLI</sequence>
<feature type="domain" description="SH3" evidence="2">
    <location>
        <begin position="2"/>
        <end position="58"/>
    </location>
</feature>
<evidence type="ECO:0000313" key="3">
    <source>
        <dbReference type="EMBL" id="MDG0951631.1"/>
    </source>
</evidence>
<dbReference type="Gene3D" id="2.30.30.40">
    <property type="entry name" value="SH3 Domains"/>
    <property type="match status" value="2"/>
</dbReference>
<feature type="domain" description="SH3" evidence="2">
    <location>
        <begin position="74"/>
        <end position="115"/>
    </location>
</feature>
<dbReference type="InterPro" id="IPR014593">
    <property type="entry name" value="UCP034961_SH3_2"/>
</dbReference>
<evidence type="ECO:0000259" key="2">
    <source>
        <dbReference type="Pfam" id="PF07653"/>
    </source>
</evidence>
<dbReference type="SUPFAM" id="SSF50044">
    <property type="entry name" value="SH3-domain"/>
    <property type="match status" value="2"/>
</dbReference>
<keyword evidence="1" id="KW-0728">SH3 domain</keyword>
<dbReference type="Pfam" id="PF07653">
    <property type="entry name" value="SH3_2"/>
    <property type="match status" value="2"/>
</dbReference>
<evidence type="ECO:0000256" key="1">
    <source>
        <dbReference type="ARBA" id="ARBA00022443"/>
    </source>
</evidence>